<dbReference type="InterPro" id="IPR016035">
    <property type="entry name" value="Acyl_Trfase/lysoPLipase"/>
</dbReference>
<comment type="caution">
    <text evidence="6">The sequence shown here is derived from an EMBL/GenBank/DDBJ whole genome shotgun (WGS) entry which is preliminary data.</text>
</comment>
<sequence length="388" mass="41063">MSAEHKAALVLSGGGARGAYQVGVLKAVAEDVPSGTNPFRVLTGLSVGAINAAVLAEGADDFPGAVRKLEALWRSLHCASVYRTDWGSLVGRLARWAGALTLGWAGAKPPPSLLDAEPLARLLARRVDFGRVNAMAEGGAFDALALTASSYSSGKAVTFFAGAFAEDWRRARRTGRRCRIGPEHVLASAALPVVFPAVQIEGEWFGDGALRQVAPLSPAIHLGCDRLFLIGARDKDTGPDVAPAPSPSLGVIGGQLLDIVFNDQMDADIERSARINRTLDAMLPERRAATQLRPIAIERINPSRDVRLLAGEHVSALPPTVKLLLRAVGAYRPPWVLPSYLTFEPGLIAALIDLGYADGRARAGRTRAFLGLGEAQPKLAAPDLVVDD</sequence>
<reference evidence="6 7" key="1">
    <citation type="submission" date="2020-08" db="EMBL/GenBank/DDBJ databases">
        <title>Genomic Encyclopedia of Type Strains, Phase IV (KMG-IV): sequencing the most valuable type-strain genomes for metagenomic binning, comparative biology and taxonomic classification.</title>
        <authorList>
            <person name="Goeker M."/>
        </authorList>
    </citation>
    <scope>NUCLEOTIDE SEQUENCE [LARGE SCALE GENOMIC DNA]</scope>
    <source>
        <strain evidence="6 7">DSM 102850</strain>
    </source>
</reference>
<accession>A0A840I5Z0</accession>
<dbReference type="PANTHER" id="PTHR14226:SF57">
    <property type="entry name" value="BLR7027 PROTEIN"/>
    <property type="match status" value="1"/>
</dbReference>
<dbReference type="InterPro" id="IPR050301">
    <property type="entry name" value="NTE"/>
</dbReference>
<dbReference type="RefSeq" id="WP_183818033.1">
    <property type="nucleotide sequence ID" value="NZ_JACHOB010000004.1"/>
</dbReference>
<evidence type="ECO:0000256" key="1">
    <source>
        <dbReference type="ARBA" id="ARBA00022801"/>
    </source>
</evidence>
<keyword evidence="2 4" id="KW-0442">Lipid degradation</keyword>
<evidence type="ECO:0000256" key="2">
    <source>
        <dbReference type="ARBA" id="ARBA00022963"/>
    </source>
</evidence>
<dbReference type="EMBL" id="JACHOB010000004">
    <property type="protein sequence ID" value="MBB4659430.1"/>
    <property type="molecule type" value="Genomic_DNA"/>
</dbReference>
<proteinExistence type="predicted"/>
<feature type="domain" description="PNPLA" evidence="5">
    <location>
        <begin position="9"/>
        <end position="220"/>
    </location>
</feature>
<dbReference type="Pfam" id="PF01734">
    <property type="entry name" value="Patatin"/>
    <property type="match status" value="1"/>
</dbReference>
<dbReference type="GO" id="GO:0016042">
    <property type="term" value="P:lipid catabolic process"/>
    <property type="evidence" value="ECO:0007669"/>
    <property type="project" value="UniProtKB-UniRule"/>
</dbReference>
<dbReference type="InterPro" id="IPR002641">
    <property type="entry name" value="PNPLA_dom"/>
</dbReference>
<evidence type="ECO:0000313" key="6">
    <source>
        <dbReference type="EMBL" id="MBB4659430.1"/>
    </source>
</evidence>
<evidence type="ECO:0000256" key="4">
    <source>
        <dbReference type="PROSITE-ProRule" id="PRU01161"/>
    </source>
</evidence>
<dbReference type="PANTHER" id="PTHR14226">
    <property type="entry name" value="NEUROPATHY TARGET ESTERASE/SWISS CHEESE D.MELANOGASTER"/>
    <property type="match status" value="1"/>
</dbReference>
<dbReference type="PROSITE" id="PS51635">
    <property type="entry name" value="PNPLA"/>
    <property type="match status" value="1"/>
</dbReference>
<evidence type="ECO:0000259" key="5">
    <source>
        <dbReference type="PROSITE" id="PS51635"/>
    </source>
</evidence>
<feature type="active site" description="Proton acceptor" evidence="4">
    <location>
        <position position="207"/>
    </location>
</feature>
<feature type="active site" description="Nucleophile" evidence="4">
    <location>
        <position position="46"/>
    </location>
</feature>
<feature type="short sequence motif" description="GXSXG" evidence="4">
    <location>
        <begin position="44"/>
        <end position="48"/>
    </location>
</feature>
<organism evidence="6 7">
    <name type="scientific">Parvularcula dongshanensis</name>
    <dbReference type="NCBI Taxonomy" id="1173995"/>
    <lineage>
        <taxon>Bacteria</taxon>
        <taxon>Pseudomonadati</taxon>
        <taxon>Pseudomonadota</taxon>
        <taxon>Alphaproteobacteria</taxon>
        <taxon>Parvularculales</taxon>
        <taxon>Parvularculaceae</taxon>
        <taxon>Parvularcula</taxon>
    </lineage>
</organism>
<keyword evidence="1 4" id="KW-0378">Hydrolase</keyword>
<feature type="short sequence motif" description="GXGXXG" evidence="4">
    <location>
        <begin position="13"/>
        <end position="18"/>
    </location>
</feature>
<dbReference type="GO" id="GO:0016787">
    <property type="term" value="F:hydrolase activity"/>
    <property type="evidence" value="ECO:0007669"/>
    <property type="project" value="UniProtKB-UniRule"/>
</dbReference>
<keyword evidence="3 4" id="KW-0443">Lipid metabolism</keyword>
<evidence type="ECO:0000256" key="3">
    <source>
        <dbReference type="ARBA" id="ARBA00023098"/>
    </source>
</evidence>
<evidence type="ECO:0000313" key="7">
    <source>
        <dbReference type="Proteomes" id="UP000563524"/>
    </source>
</evidence>
<dbReference type="Proteomes" id="UP000563524">
    <property type="component" value="Unassembled WGS sequence"/>
</dbReference>
<feature type="short sequence motif" description="DGA/G" evidence="4">
    <location>
        <begin position="207"/>
        <end position="209"/>
    </location>
</feature>
<gene>
    <name evidence="6" type="ORF">GGQ59_001967</name>
</gene>
<dbReference type="Gene3D" id="3.40.1090.10">
    <property type="entry name" value="Cytosolic phospholipase A2 catalytic domain"/>
    <property type="match status" value="2"/>
</dbReference>
<name>A0A840I5Z0_9PROT</name>
<keyword evidence="7" id="KW-1185">Reference proteome</keyword>
<dbReference type="SUPFAM" id="SSF52151">
    <property type="entry name" value="FabD/lysophospholipase-like"/>
    <property type="match status" value="1"/>
</dbReference>
<protein>
    <submittedName>
        <fullName evidence="6">NTE family protein</fullName>
    </submittedName>
</protein>
<dbReference type="AlphaFoldDB" id="A0A840I5Z0"/>